<evidence type="ECO:0000256" key="2">
    <source>
        <dbReference type="ARBA" id="ARBA00022448"/>
    </source>
</evidence>
<keyword evidence="6" id="KW-1133">Transmembrane helix</keyword>
<protein>
    <submittedName>
        <fullName evidence="10">Uncharacterized protein</fullName>
    </submittedName>
</protein>
<dbReference type="GO" id="GO:0006626">
    <property type="term" value="P:protein targeting to mitochondrion"/>
    <property type="evidence" value="ECO:0007669"/>
    <property type="project" value="UniProtKB-ARBA"/>
</dbReference>
<comment type="similarity">
    <text evidence="9">Belongs to the Tom5 family.</text>
</comment>
<evidence type="ECO:0000256" key="5">
    <source>
        <dbReference type="ARBA" id="ARBA00022927"/>
    </source>
</evidence>
<evidence type="ECO:0000313" key="10">
    <source>
        <dbReference type="EMBL" id="KXS99561.1"/>
    </source>
</evidence>
<dbReference type="GO" id="GO:0015031">
    <property type="term" value="P:protein transport"/>
    <property type="evidence" value="ECO:0007669"/>
    <property type="project" value="UniProtKB-KW"/>
</dbReference>
<keyword evidence="3" id="KW-0812">Transmembrane</keyword>
<dbReference type="OrthoDB" id="4150500at2759"/>
<keyword evidence="2" id="KW-0813">Transport</keyword>
<proteinExistence type="inferred from homology"/>
<evidence type="ECO:0000256" key="3">
    <source>
        <dbReference type="ARBA" id="ARBA00022692"/>
    </source>
</evidence>
<evidence type="ECO:0000256" key="8">
    <source>
        <dbReference type="ARBA" id="ARBA00023136"/>
    </source>
</evidence>
<sequence>MFGGPPPPPSAEELQAQEQAAKATIFTMVSACVVLYFSPFAVDAVKKLVNAARLGCEKTEAPLTRYQKRTMVIKLDPERSLQHNDAKQTSFGLRNSQAPENLVGQDHEDGFILQPSTTRIRFPRFRSDIPYRAKDNYQPRYSASARTQIRRLRTLACLDTQSGNRNRPIELLA</sequence>
<keyword evidence="8" id="KW-0472">Membrane</keyword>
<dbReference type="Proteomes" id="UP000073492">
    <property type="component" value="Unassembled WGS sequence"/>
</dbReference>
<dbReference type="AlphaFoldDB" id="A0A139HAU2"/>
<keyword evidence="11" id="KW-1185">Reference proteome</keyword>
<evidence type="ECO:0000256" key="7">
    <source>
        <dbReference type="ARBA" id="ARBA00023128"/>
    </source>
</evidence>
<name>A0A139HAU2_9PEZI</name>
<keyword evidence="4" id="KW-1000">Mitochondrion outer membrane</keyword>
<dbReference type="InterPro" id="IPR019603">
    <property type="entry name" value="Tom5"/>
</dbReference>
<evidence type="ECO:0000256" key="9">
    <source>
        <dbReference type="ARBA" id="ARBA00025716"/>
    </source>
</evidence>
<comment type="caution">
    <text evidence="10">The sequence shown here is derived from an EMBL/GenBank/DDBJ whole genome shotgun (WGS) entry which is preliminary data.</text>
</comment>
<gene>
    <name evidence="10" type="ORF">AC579_9191</name>
</gene>
<evidence type="ECO:0000313" key="11">
    <source>
        <dbReference type="Proteomes" id="UP000073492"/>
    </source>
</evidence>
<keyword evidence="7" id="KW-0496">Mitochondrion</keyword>
<dbReference type="GO" id="GO:0005741">
    <property type="term" value="C:mitochondrial outer membrane"/>
    <property type="evidence" value="ECO:0007669"/>
    <property type="project" value="UniProtKB-SubCell"/>
</dbReference>
<evidence type="ECO:0000256" key="1">
    <source>
        <dbReference type="ARBA" id="ARBA00004572"/>
    </source>
</evidence>
<evidence type="ECO:0000256" key="6">
    <source>
        <dbReference type="ARBA" id="ARBA00022989"/>
    </source>
</evidence>
<dbReference type="EMBL" id="LFZO01000709">
    <property type="protein sequence ID" value="KXS99561.1"/>
    <property type="molecule type" value="Genomic_DNA"/>
</dbReference>
<evidence type="ECO:0000256" key="4">
    <source>
        <dbReference type="ARBA" id="ARBA00022787"/>
    </source>
</evidence>
<comment type="subcellular location">
    <subcellularLocation>
        <location evidence="1">Mitochondrion outer membrane</location>
        <topology evidence="1">Single-pass membrane protein</topology>
    </subcellularLocation>
</comment>
<reference evidence="10 11" key="1">
    <citation type="submission" date="2015-07" db="EMBL/GenBank/DDBJ databases">
        <title>Comparative genomics of the Sigatoka disease complex on banana suggests a link between parallel evolutionary changes in Pseudocercospora fijiensis and Pseudocercospora eumusae and increased virulence on the banana host.</title>
        <authorList>
            <person name="Chang T.-C."/>
            <person name="Salvucci A."/>
            <person name="Crous P.W."/>
            <person name="Stergiopoulos I."/>
        </authorList>
    </citation>
    <scope>NUCLEOTIDE SEQUENCE [LARGE SCALE GENOMIC DNA]</scope>
    <source>
        <strain evidence="10 11">CBS 116634</strain>
    </source>
</reference>
<dbReference type="Pfam" id="PF10642">
    <property type="entry name" value="Tom5"/>
    <property type="match status" value="1"/>
</dbReference>
<keyword evidence="5" id="KW-0653">Protein transport</keyword>
<organism evidence="10 11">
    <name type="scientific">Pseudocercospora musae</name>
    <dbReference type="NCBI Taxonomy" id="113226"/>
    <lineage>
        <taxon>Eukaryota</taxon>
        <taxon>Fungi</taxon>
        <taxon>Dikarya</taxon>
        <taxon>Ascomycota</taxon>
        <taxon>Pezizomycotina</taxon>
        <taxon>Dothideomycetes</taxon>
        <taxon>Dothideomycetidae</taxon>
        <taxon>Mycosphaerellales</taxon>
        <taxon>Mycosphaerellaceae</taxon>
        <taxon>Pseudocercospora</taxon>
    </lineage>
</organism>
<accession>A0A139HAU2</accession>